<protein>
    <submittedName>
        <fullName evidence="2">Uncharacterized protein</fullName>
    </submittedName>
</protein>
<dbReference type="EMBL" id="UAPQ01000007">
    <property type="protein sequence ID" value="SPT53680.1"/>
    <property type="molecule type" value="Genomic_DNA"/>
</dbReference>
<feature type="region of interest" description="Disordered" evidence="1">
    <location>
        <begin position="187"/>
        <end position="210"/>
    </location>
</feature>
<accession>A0ABY1VNQ3</accession>
<organism evidence="2 3">
    <name type="scientific">Actinomyces bovis</name>
    <dbReference type="NCBI Taxonomy" id="1658"/>
    <lineage>
        <taxon>Bacteria</taxon>
        <taxon>Bacillati</taxon>
        <taxon>Actinomycetota</taxon>
        <taxon>Actinomycetes</taxon>
        <taxon>Actinomycetales</taxon>
        <taxon>Actinomycetaceae</taxon>
        <taxon>Actinomyces</taxon>
    </lineage>
</organism>
<gene>
    <name evidence="2" type="ORF">NCTC11535_01353</name>
</gene>
<evidence type="ECO:0000313" key="2">
    <source>
        <dbReference type="EMBL" id="SPT53680.1"/>
    </source>
</evidence>
<dbReference type="Proteomes" id="UP000250006">
    <property type="component" value="Unassembled WGS sequence"/>
</dbReference>
<comment type="caution">
    <text evidence="2">The sequence shown here is derived from an EMBL/GenBank/DDBJ whole genome shotgun (WGS) entry which is preliminary data.</text>
</comment>
<sequence length="241" mass="25796">MKEEGVHAENVRTHFVANSQVVWEMEMMRSLSGAEHFDYLGFSYATILDDTYATLFPAKAGGMVFDSTLVADRASFTVGFDQQVALATEIKKMITSGMGSDYPFVSTSKLITLPGCLDVTPGKAVEDIGLSSEILTQFLVGSLYKAPTERNERLGATGKAKRGDQKDIDVLLVLAGLVTSVDKIAPTDAAQPGSRKSGNEGGAPKIDPSGEIVKCNSFPKNTDIANVIACIKEKGMPEFFG</sequence>
<keyword evidence="3" id="KW-1185">Reference proteome</keyword>
<reference evidence="2 3" key="1">
    <citation type="submission" date="2018-06" db="EMBL/GenBank/DDBJ databases">
        <authorList>
            <consortium name="Pathogen Informatics"/>
            <person name="Doyle S."/>
        </authorList>
    </citation>
    <scope>NUCLEOTIDE SEQUENCE [LARGE SCALE GENOMIC DNA]</scope>
    <source>
        <strain evidence="2 3">NCTC11535</strain>
    </source>
</reference>
<name>A0ABY1VNQ3_9ACTO</name>
<dbReference type="RefSeq" id="WP_111836622.1">
    <property type="nucleotide sequence ID" value="NZ_UAPQ01000007.1"/>
</dbReference>
<evidence type="ECO:0000256" key="1">
    <source>
        <dbReference type="SAM" id="MobiDB-lite"/>
    </source>
</evidence>
<evidence type="ECO:0000313" key="3">
    <source>
        <dbReference type="Proteomes" id="UP000250006"/>
    </source>
</evidence>
<proteinExistence type="predicted"/>